<dbReference type="InterPro" id="IPR002328">
    <property type="entry name" value="ADH_Zn_CS"/>
</dbReference>
<dbReference type="InterPro" id="IPR036291">
    <property type="entry name" value="NAD(P)-bd_dom_sf"/>
</dbReference>
<keyword evidence="4 6" id="KW-0862">Zinc</keyword>
<comment type="similarity">
    <text evidence="2 6">Belongs to the zinc-containing alcohol dehydrogenase family.</text>
</comment>
<comment type="cofactor">
    <cofactor evidence="1 6">
        <name>Zn(2+)</name>
        <dbReference type="ChEBI" id="CHEBI:29105"/>
    </cofactor>
</comment>
<proteinExistence type="inferred from homology"/>
<dbReference type="Pfam" id="PF08240">
    <property type="entry name" value="ADH_N"/>
    <property type="match status" value="1"/>
</dbReference>
<dbReference type="SUPFAM" id="SSF51735">
    <property type="entry name" value="NAD(P)-binding Rossmann-fold domains"/>
    <property type="match status" value="1"/>
</dbReference>
<evidence type="ECO:0000256" key="2">
    <source>
        <dbReference type="ARBA" id="ARBA00008072"/>
    </source>
</evidence>
<dbReference type="SUPFAM" id="SSF50129">
    <property type="entry name" value="GroES-like"/>
    <property type="match status" value="1"/>
</dbReference>
<gene>
    <name evidence="9" type="ORF">C7999DRAFT_30562</name>
</gene>
<feature type="domain" description="Enoyl reductase (ER)" evidence="8">
    <location>
        <begin position="12"/>
        <end position="400"/>
    </location>
</feature>
<dbReference type="PANTHER" id="PTHR43350:SF11">
    <property type="entry name" value="ENOYL REDUCTASE (ER) DOMAIN-CONTAINING PROTEIN"/>
    <property type="match status" value="1"/>
</dbReference>
<keyword evidence="5" id="KW-0560">Oxidoreductase</keyword>
<dbReference type="GO" id="GO:0008270">
    <property type="term" value="F:zinc ion binding"/>
    <property type="evidence" value="ECO:0007669"/>
    <property type="project" value="InterPro"/>
</dbReference>
<reference evidence="9" key="2">
    <citation type="submission" date="2023-05" db="EMBL/GenBank/DDBJ databases">
        <authorList>
            <consortium name="Lawrence Berkeley National Laboratory"/>
            <person name="Steindorff A."/>
            <person name="Hensen N."/>
            <person name="Bonometti L."/>
            <person name="Westerberg I."/>
            <person name="Brannstrom I.O."/>
            <person name="Guillou S."/>
            <person name="Cros-Aarteil S."/>
            <person name="Calhoun S."/>
            <person name="Haridas S."/>
            <person name="Kuo A."/>
            <person name="Mondo S."/>
            <person name="Pangilinan J."/>
            <person name="Riley R."/>
            <person name="Labutti K."/>
            <person name="Andreopoulos B."/>
            <person name="Lipzen A."/>
            <person name="Chen C."/>
            <person name="Yanf M."/>
            <person name="Daum C."/>
            <person name="Ng V."/>
            <person name="Clum A."/>
            <person name="Ohm R."/>
            <person name="Martin F."/>
            <person name="Silar P."/>
            <person name="Natvig D."/>
            <person name="Lalanne C."/>
            <person name="Gautier V."/>
            <person name="Ament-Velasquez S.L."/>
            <person name="Kruys A."/>
            <person name="Hutchinson M.I."/>
            <person name="Powell A.J."/>
            <person name="Barry K."/>
            <person name="Miller A.N."/>
            <person name="Grigoriev I.V."/>
            <person name="Debuchy R."/>
            <person name="Gladieux P."/>
            <person name="Thoren M.H."/>
            <person name="Johannesson H."/>
        </authorList>
    </citation>
    <scope>NUCLEOTIDE SEQUENCE</scope>
    <source>
        <strain evidence="9">CBS 359.72</strain>
    </source>
</reference>
<dbReference type="InterPro" id="IPR013154">
    <property type="entry name" value="ADH-like_N"/>
</dbReference>
<comment type="caution">
    <text evidence="9">The sequence shown here is derived from an EMBL/GenBank/DDBJ whole genome shotgun (WGS) entry which is preliminary data.</text>
</comment>
<feature type="region of interest" description="Disordered" evidence="7">
    <location>
        <begin position="117"/>
        <end position="136"/>
    </location>
</feature>
<dbReference type="PANTHER" id="PTHR43350">
    <property type="entry name" value="NAD-DEPENDENT ALCOHOL DEHYDROGENASE"/>
    <property type="match status" value="1"/>
</dbReference>
<dbReference type="InterPro" id="IPR020843">
    <property type="entry name" value="ER"/>
</dbReference>
<evidence type="ECO:0000256" key="7">
    <source>
        <dbReference type="SAM" id="MobiDB-lite"/>
    </source>
</evidence>
<keyword evidence="10" id="KW-1185">Reference proteome</keyword>
<evidence type="ECO:0000259" key="8">
    <source>
        <dbReference type="SMART" id="SM00829"/>
    </source>
</evidence>
<dbReference type="Gene3D" id="3.90.180.10">
    <property type="entry name" value="Medium-chain alcohol dehydrogenases, catalytic domain"/>
    <property type="match status" value="1"/>
</dbReference>
<evidence type="ECO:0000313" key="10">
    <source>
        <dbReference type="Proteomes" id="UP001303647"/>
    </source>
</evidence>
<dbReference type="Pfam" id="PF00107">
    <property type="entry name" value="ADH_zinc_N"/>
    <property type="match status" value="1"/>
</dbReference>
<organism evidence="9 10">
    <name type="scientific">Corynascus novoguineensis</name>
    <dbReference type="NCBI Taxonomy" id="1126955"/>
    <lineage>
        <taxon>Eukaryota</taxon>
        <taxon>Fungi</taxon>
        <taxon>Dikarya</taxon>
        <taxon>Ascomycota</taxon>
        <taxon>Pezizomycotina</taxon>
        <taxon>Sordariomycetes</taxon>
        <taxon>Sordariomycetidae</taxon>
        <taxon>Sordariales</taxon>
        <taxon>Chaetomiaceae</taxon>
        <taxon>Corynascus</taxon>
    </lineage>
</organism>
<evidence type="ECO:0000256" key="3">
    <source>
        <dbReference type="ARBA" id="ARBA00022723"/>
    </source>
</evidence>
<protein>
    <submittedName>
        <fullName evidence="9">Chaperonin 10-like protein</fullName>
    </submittedName>
</protein>
<accession>A0AAN7HGK9</accession>
<dbReference type="AlphaFoldDB" id="A0AAN7HGK9"/>
<evidence type="ECO:0000256" key="4">
    <source>
        <dbReference type="ARBA" id="ARBA00022833"/>
    </source>
</evidence>
<dbReference type="SMART" id="SM00829">
    <property type="entry name" value="PKS_ER"/>
    <property type="match status" value="1"/>
</dbReference>
<reference evidence="9" key="1">
    <citation type="journal article" date="2023" name="Mol. Phylogenet. Evol.">
        <title>Genome-scale phylogeny and comparative genomics of the fungal order Sordariales.</title>
        <authorList>
            <person name="Hensen N."/>
            <person name="Bonometti L."/>
            <person name="Westerberg I."/>
            <person name="Brannstrom I.O."/>
            <person name="Guillou S."/>
            <person name="Cros-Aarteil S."/>
            <person name="Calhoun S."/>
            <person name="Haridas S."/>
            <person name="Kuo A."/>
            <person name="Mondo S."/>
            <person name="Pangilinan J."/>
            <person name="Riley R."/>
            <person name="LaButti K."/>
            <person name="Andreopoulos B."/>
            <person name="Lipzen A."/>
            <person name="Chen C."/>
            <person name="Yan M."/>
            <person name="Daum C."/>
            <person name="Ng V."/>
            <person name="Clum A."/>
            <person name="Steindorff A."/>
            <person name="Ohm R.A."/>
            <person name="Martin F."/>
            <person name="Silar P."/>
            <person name="Natvig D.O."/>
            <person name="Lalanne C."/>
            <person name="Gautier V."/>
            <person name="Ament-Velasquez S.L."/>
            <person name="Kruys A."/>
            <person name="Hutchinson M.I."/>
            <person name="Powell A.J."/>
            <person name="Barry K."/>
            <person name="Miller A.N."/>
            <person name="Grigoriev I.V."/>
            <person name="Debuchy R."/>
            <person name="Gladieux P."/>
            <person name="Hiltunen Thoren M."/>
            <person name="Johannesson H."/>
        </authorList>
    </citation>
    <scope>NUCLEOTIDE SEQUENCE</scope>
    <source>
        <strain evidence="9">CBS 359.72</strain>
    </source>
</reference>
<dbReference type="InterPro" id="IPR013149">
    <property type="entry name" value="ADH-like_C"/>
</dbReference>
<dbReference type="Proteomes" id="UP001303647">
    <property type="component" value="Unassembled WGS sequence"/>
</dbReference>
<dbReference type="PROSITE" id="PS00059">
    <property type="entry name" value="ADH_ZINC"/>
    <property type="match status" value="1"/>
</dbReference>
<keyword evidence="3 6" id="KW-0479">Metal-binding</keyword>
<dbReference type="Gene3D" id="3.40.50.720">
    <property type="entry name" value="NAD(P)-binding Rossmann-like Domain"/>
    <property type="match status" value="1"/>
</dbReference>
<dbReference type="CDD" id="cd08278">
    <property type="entry name" value="benzyl_alcohol_DH"/>
    <property type="match status" value="1"/>
</dbReference>
<evidence type="ECO:0000256" key="5">
    <source>
        <dbReference type="ARBA" id="ARBA00023002"/>
    </source>
</evidence>
<dbReference type="EMBL" id="MU857629">
    <property type="protein sequence ID" value="KAK4249031.1"/>
    <property type="molecule type" value="Genomic_DNA"/>
</dbReference>
<sequence>MSRITTALVVPELNGKFEMREVYLDDIRPDEVLVEIHASGLCHTDLSSASGVLPCEPNAVLGHEGAGVVLAAGSAATHVRPGDKVLLSFSHCETCGPCTSGHPAYCHSFNDRNFGGRRPDGTPSMFMSPPEGQQENEETTKQTAAAAALKGGVVTNGEKSREGGMFSAFFGQSSFARHTLVHRSTVVRVAPETDLALFAPLGCGIQTGAGAVLNSLGVRRGSSVAVFGVGSVGMAAVMAAAKIAGASTVIAVDLVDARLQLARKLGATHGVLGSDPDVVGRIRAICPPVGVDYAVDCTGVPAVIRTMIDCLGTRGRGATVGAPGFGKCVSVDVMEHLTYGKEYVGCVEGDSFPSKFIPYLMDVHAKGQFPMDEFISYYDFEDYDKAIEDTHSGKVIKAVLKWR</sequence>
<name>A0AAN7HGK9_9PEZI</name>
<evidence type="ECO:0000256" key="1">
    <source>
        <dbReference type="ARBA" id="ARBA00001947"/>
    </source>
</evidence>
<evidence type="ECO:0000256" key="6">
    <source>
        <dbReference type="RuleBase" id="RU361277"/>
    </source>
</evidence>
<dbReference type="GO" id="GO:0016491">
    <property type="term" value="F:oxidoreductase activity"/>
    <property type="evidence" value="ECO:0007669"/>
    <property type="project" value="UniProtKB-KW"/>
</dbReference>
<dbReference type="InterPro" id="IPR011032">
    <property type="entry name" value="GroES-like_sf"/>
</dbReference>
<evidence type="ECO:0000313" key="9">
    <source>
        <dbReference type="EMBL" id="KAK4249031.1"/>
    </source>
</evidence>